<evidence type="ECO:0000259" key="7">
    <source>
        <dbReference type="Pfam" id="PF04116"/>
    </source>
</evidence>
<proteinExistence type="predicted"/>
<accession>A0ABM9JGP1</accession>
<evidence type="ECO:0000313" key="8">
    <source>
        <dbReference type="EMBL" id="CAJ0792590.1"/>
    </source>
</evidence>
<evidence type="ECO:0000256" key="5">
    <source>
        <dbReference type="ARBA" id="ARBA00023098"/>
    </source>
</evidence>
<dbReference type="PANTHER" id="PTHR21624:SF1">
    <property type="entry name" value="ALKYLGLYCEROL MONOOXYGENASE"/>
    <property type="match status" value="1"/>
</dbReference>
<comment type="caution">
    <text evidence="8">The sequence shown here is derived from an EMBL/GenBank/DDBJ whole genome shotgun (WGS) entry which is preliminary data.</text>
</comment>
<dbReference type="InterPro" id="IPR006694">
    <property type="entry name" value="Fatty_acid_hydroxylase"/>
</dbReference>
<gene>
    <name evidence="8" type="ORF">LMG7141_02677</name>
</gene>
<evidence type="ECO:0000256" key="3">
    <source>
        <dbReference type="ARBA" id="ARBA00022989"/>
    </source>
</evidence>
<keyword evidence="4" id="KW-0560">Oxidoreductase</keyword>
<name>A0ABM9JGP1_9RALS</name>
<evidence type="ECO:0000313" key="9">
    <source>
        <dbReference type="Proteomes" id="UP001189616"/>
    </source>
</evidence>
<dbReference type="Pfam" id="PF04116">
    <property type="entry name" value="FA_hydroxylase"/>
    <property type="match status" value="1"/>
</dbReference>
<evidence type="ECO:0000256" key="2">
    <source>
        <dbReference type="ARBA" id="ARBA00022692"/>
    </source>
</evidence>
<evidence type="ECO:0000256" key="1">
    <source>
        <dbReference type="ARBA" id="ARBA00004127"/>
    </source>
</evidence>
<reference evidence="8 9" key="1">
    <citation type="submission" date="2023-07" db="EMBL/GenBank/DDBJ databases">
        <authorList>
            <person name="Peeters C."/>
        </authorList>
    </citation>
    <scope>NUCLEOTIDE SEQUENCE [LARGE SCALE GENOMIC DNA]</scope>
    <source>
        <strain evidence="8 9">LMG 7141</strain>
    </source>
</reference>
<dbReference type="InterPro" id="IPR051689">
    <property type="entry name" value="Sterol_desaturase/TMEM195"/>
</dbReference>
<dbReference type="EMBL" id="CATYWO010000003">
    <property type="protein sequence ID" value="CAJ0792590.1"/>
    <property type="molecule type" value="Genomic_DNA"/>
</dbReference>
<evidence type="ECO:0000256" key="6">
    <source>
        <dbReference type="ARBA" id="ARBA00023136"/>
    </source>
</evidence>
<keyword evidence="6" id="KW-0472">Membrane</keyword>
<feature type="domain" description="Fatty acid hydroxylase" evidence="7">
    <location>
        <begin position="86"/>
        <end position="220"/>
    </location>
</feature>
<dbReference type="RefSeq" id="WP_316658136.1">
    <property type="nucleotide sequence ID" value="NZ_CATYWO010000003.1"/>
</dbReference>
<sequence>MAVLFTLLKIAVVLVLVSSLAEAIVLSLRRGWQRYDWKAAGISVVDFLVREYPLRWLLPLAFWLQGMDWIYQHRLWTMPMDHWTGWAACFLAQEFCYYWYHRAAHRVRWFWCTHAVHHSPNDLNLSAAYRFGWTGRLTGTLLFFALPPLLGMPPRIVLMLLSLNLLYQFWTHATWIPRLGPLEWVLNTPSAHRVHHASNLEYLDGNYGGVLILFDRLFGTYIPERKDVPCRYGLVHPMRTYNLLTIEFAHWRALWRDIKSARSAGEVFGYLFRPPGWRPGGNGETTEDLRRRAALIADEPAITPVVAAN</sequence>
<dbReference type="PANTHER" id="PTHR21624">
    <property type="entry name" value="STEROL DESATURASE-RELATED PROTEIN"/>
    <property type="match status" value="1"/>
</dbReference>
<keyword evidence="9" id="KW-1185">Reference proteome</keyword>
<organism evidence="8 9">
    <name type="scientific">Ralstonia condita</name>
    <dbReference type="NCBI Taxonomy" id="3058600"/>
    <lineage>
        <taxon>Bacteria</taxon>
        <taxon>Pseudomonadati</taxon>
        <taxon>Pseudomonadota</taxon>
        <taxon>Betaproteobacteria</taxon>
        <taxon>Burkholderiales</taxon>
        <taxon>Burkholderiaceae</taxon>
        <taxon>Ralstonia</taxon>
    </lineage>
</organism>
<keyword evidence="5" id="KW-0443">Lipid metabolism</keyword>
<protein>
    <recommendedName>
        <fullName evidence="7">Fatty acid hydroxylase domain-containing protein</fullName>
    </recommendedName>
</protein>
<comment type="subcellular location">
    <subcellularLocation>
        <location evidence="1">Endomembrane system</location>
        <topology evidence="1">Multi-pass membrane protein</topology>
    </subcellularLocation>
</comment>
<keyword evidence="2" id="KW-0812">Transmembrane</keyword>
<keyword evidence="3" id="KW-1133">Transmembrane helix</keyword>
<evidence type="ECO:0000256" key="4">
    <source>
        <dbReference type="ARBA" id="ARBA00023002"/>
    </source>
</evidence>
<dbReference type="Proteomes" id="UP001189616">
    <property type="component" value="Unassembled WGS sequence"/>
</dbReference>